<dbReference type="VEuPathDB" id="VectorBase:AALB20_034185"/>
<protein>
    <submittedName>
        <fullName evidence="3">Uncharacterized protein</fullName>
    </submittedName>
</protein>
<name>A0A182FGD2_ANOAL</name>
<dbReference type="AlphaFoldDB" id="A0A182FGD2"/>
<feature type="transmembrane region" description="Helical" evidence="2">
    <location>
        <begin position="12"/>
        <end position="34"/>
    </location>
</feature>
<keyword evidence="2" id="KW-0812">Transmembrane</keyword>
<dbReference type="VEuPathDB" id="VectorBase:AALB005573"/>
<evidence type="ECO:0000256" key="1">
    <source>
        <dbReference type="SAM" id="MobiDB-lite"/>
    </source>
</evidence>
<feature type="region of interest" description="Disordered" evidence="1">
    <location>
        <begin position="225"/>
        <end position="249"/>
    </location>
</feature>
<sequence length="523" mass="57831">MQQQQQPPRVKVLAMMVAFQPVVILLLVVTLAGANGKPLEIEHPHSFSSFKRGVMLGDVSYSYAATDVGSPANTRYKTVTVIKNVSMPKPTSSMVFSDRAEHFYEALEQGLDDHLKKRTHQVEYWPPRDDNHLHQKKRKEEKKEEQKVPLSKQPQRGAGTTGTRNPYYRGRFQQDTLKQSSTTTTSTTTTKPAAIREMPEEEEDAKHPIDLLELAKSAARTLNQKANGASSNGNTGPVTFPVDSSKTGKKKANGIVSLAKEYTSIVTAVPQQRQTIVSKLKTKVDPSPTPPASKMVTFKQYPAAPSPASSEEVEQPEEIPLVDFEQSEYVFNHKTGQFEFRAASKAPKEVQEYLRASGPGYGYRERLTAAKEDTDGYSTPTELLFAELQNAVSSRNITMIKSLAGQLVETINIGKIDFQSLKTHPRGSGNDDRRSTEQPMMMMMMMDTTTTSGGRSSMIDFGYGGGETTTLEYQDDGAATTTEPMAIAMTTLAPTTVATKRPLRYIAPRLRGFKRFSSKKLGN</sequence>
<reference evidence="3 4" key="1">
    <citation type="journal article" date="2017" name="G3 (Bethesda)">
        <title>The Physical Genome Mapping of Anopheles albimanus Corrected Scaffold Misassemblies and Identified Interarm Rearrangements in Genus Anopheles.</title>
        <authorList>
            <person name="Artemov G.N."/>
            <person name="Peery A.N."/>
            <person name="Jiang X."/>
            <person name="Tu Z."/>
            <person name="Stegniy V.N."/>
            <person name="Sharakhova M.V."/>
            <person name="Sharakhov I.V."/>
        </authorList>
    </citation>
    <scope>NUCLEOTIDE SEQUENCE [LARGE SCALE GENOMIC DNA]</scope>
    <source>
        <strain evidence="3 4">ALBI9_A</strain>
    </source>
</reference>
<reference evidence="3" key="2">
    <citation type="submission" date="2022-08" db="UniProtKB">
        <authorList>
            <consortium name="EnsemblMetazoa"/>
        </authorList>
    </citation>
    <scope>IDENTIFICATION</scope>
    <source>
        <strain evidence="3">STECLA/ALBI9_A</strain>
    </source>
</reference>
<feature type="compositionally biased region" description="Low complexity" evidence="1">
    <location>
        <begin position="180"/>
        <end position="190"/>
    </location>
</feature>
<organism evidence="3 4">
    <name type="scientific">Anopheles albimanus</name>
    <name type="common">New world malaria mosquito</name>
    <dbReference type="NCBI Taxonomy" id="7167"/>
    <lineage>
        <taxon>Eukaryota</taxon>
        <taxon>Metazoa</taxon>
        <taxon>Ecdysozoa</taxon>
        <taxon>Arthropoda</taxon>
        <taxon>Hexapoda</taxon>
        <taxon>Insecta</taxon>
        <taxon>Pterygota</taxon>
        <taxon>Neoptera</taxon>
        <taxon>Endopterygota</taxon>
        <taxon>Diptera</taxon>
        <taxon>Nematocera</taxon>
        <taxon>Culicoidea</taxon>
        <taxon>Culicidae</taxon>
        <taxon>Anophelinae</taxon>
        <taxon>Anopheles</taxon>
    </lineage>
</organism>
<keyword evidence="2" id="KW-0472">Membrane</keyword>
<evidence type="ECO:0000313" key="4">
    <source>
        <dbReference type="Proteomes" id="UP000069272"/>
    </source>
</evidence>
<accession>A0A182FGD2</accession>
<evidence type="ECO:0000313" key="3">
    <source>
        <dbReference type="EnsemblMetazoa" id="AALB005573-PA"/>
    </source>
</evidence>
<feature type="compositionally biased region" description="Polar residues" evidence="1">
    <location>
        <begin position="225"/>
        <end position="245"/>
    </location>
</feature>
<keyword evidence="4" id="KW-1185">Reference proteome</keyword>
<dbReference type="Proteomes" id="UP000069272">
    <property type="component" value="Chromosome 3L"/>
</dbReference>
<feature type="region of interest" description="Disordered" evidence="1">
    <location>
        <begin position="122"/>
        <end position="205"/>
    </location>
</feature>
<evidence type="ECO:0000256" key="2">
    <source>
        <dbReference type="SAM" id="Phobius"/>
    </source>
</evidence>
<keyword evidence="2" id="KW-1133">Transmembrane helix</keyword>
<dbReference type="EnsemblMetazoa" id="AALB005573-RA">
    <property type="protein sequence ID" value="AALB005573-PA"/>
    <property type="gene ID" value="AALB005573"/>
</dbReference>
<proteinExistence type="predicted"/>